<dbReference type="EMBL" id="MCGO01000005">
    <property type="protein sequence ID" value="ORY51565.1"/>
    <property type="molecule type" value="Genomic_DNA"/>
</dbReference>
<dbReference type="PANTHER" id="PTHR13124:SF12">
    <property type="entry name" value="LARGE RIBOSOMAL SUBUNIT PROTEIN ML46"/>
    <property type="match status" value="1"/>
</dbReference>
<dbReference type="SUPFAM" id="SSF55811">
    <property type="entry name" value="Nudix"/>
    <property type="match status" value="1"/>
</dbReference>
<comment type="caution">
    <text evidence="9">The sequence shown here is derived from an EMBL/GenBank/DDBJ whole genome shotgun (WGS) entry which is preliminary data.</text>
</comment>
<keyword evidence="10" id="KW-1185">Reference proteome</keyword>
<dbReference type="InterPro" id="IPR021757">
    <property type="entry name" value="Ribosomal_mL46_N"/>
</dbReference>
<dbReference type="InterPro" id="IPR033650">
    <property type="entry name" value="Ribosomal_mL46_NUDIX"/>
</dbReference>
<dbReference type="Gene3D" id="3.90.79.10">
    <property type="entry name" value="Nucleoside Triphosphate Pyrophosphohydrolase"/>
    <property type="match status" value="1"/>
</dbReference>
<evidence type="ECO:0000256" key="3">
    <source>
        <dbReference type="ARBA" id="ARBA00022946"/>
    </source>
</evidence>
<dbReference type="GO" id="GO:0005762">
    <property type="term" value="C:mitochondrial large ribosomal subunit"/>
    <property type="evidence" value="ECO:0007669"/>
    <property type="project" value="TreeGrafter"/>
</dbReference>
<dbReference type="InterPro" id="IPR015797">
    <property type="entry name" value="NUDIX_hydrolase-like_dom_sf"/>
</dbReference>
<gene>
    <name evidence="9" type="ORF">BCR33DRAFT_712597</name>
</gene>
<evidence type="ECO:0000256" key="2">
    <source>
        <dbReference type="ARBA" id="ARBA00009070"/>
    </source>
</evidence>
<keyword evidence="5" id="KW-0496">Mitochondrion</keyword>
<dbReference type="GO" id="GO:0003735">
    <property type="term" value="F:structural constituent of ribosome"/>
    <property type="evidence" value="ECO:0007669"/>
    <property type="project" value="InterPro"/>
</dbReference>
<protein>
    <recommendedName>
        <fullName evidence="7">Large ribosomal subunit protein mL46</fullName>
    </recommendedName>
</protein>
<evidence type="ECO:0000256" key="4">
    <source>
        <dbReference type="ARBA" id="ARBA00022980"/>
    </source>
</evidence>
<organism evidence="9 10">
    <name type="scientific">Rhizoclosmatium globosum</name>
    <dbReference type="NCBI Taxonomy" id="329046"/>
    <lineage>
        <taxon>Eukaryota</taxon>
        <taxon>Fungi</taxon>
        <taxon>Fungi incertae sedis</taxon>
        <taxon>Chytridiomycota</taxon>
        <taxon>Chytridiomycota incertae sedis</taxon>
        <taxon>Chytridiomycetes</taxon>
        <taxon>Chytridiales</taxon>
        <taxon>Chytriomycetaceae</taxon>
        <taxon>Rhizoclosmatium</taxon>
    </lineage>
</organism>
<dbReference type="CDD" id="cd04661">
    <property type="entry name" value="NUDIX_MRP_L46"/>
    <property type="match status" value="1"/>
</dbReference>
<dbReference type="OrthoDB" id="414075at2759"/>
<accession>A0A1Y2CYZ4</accession>
<evidence type="ECO:0000313" key="9">
    <source>
        <dbReference type="EMBL" id="ORY51565.1"/>
    </source>
</evidence>
<dbReference type="STRING" id="329046.A0A1Y2CYZ4"/>
<reference evidence="9 10" key="1">
    <citation type="submission" date="2016-07" db="EMBL/GenBank/DDBJ databases">
        <title>Pervasive Adenine N6-methylation of Active Genes in Fungi.</title>
        <authorList>
            <consortium name="DOE Joint Genome Institute"/>
            <person name="Mondo S.J."/>
            <person name="Dannebaum R.O."/>
            <person name="Kuo R.C."/>
            <person name="Labutti K."/>
            <person name="Haridas S."/>
            <person name="Kuo A."/>
            <person name="Salamov A."/>
            <person name="Ahrendt S.R."/>
            <person name="Lipzen A."/>
            <person name="Sullivan W."/>
            <person name="Andreopoulos W.B."/>
            <person name="Clum A."/>
            <person name="Lindquist E."/>
            <person name="Daum C."/>
            <person name="Ramamoorthy G.K."/>
            <person name="Gryganskyi A."/>
            <person name="Culley D."/>
            <person name="Magnuson J.K."/>
            <person name="James T.Y."/>
            <person name="O'Malley M.A."/>
            <person name="Stajich J.E."/>
            <person name="Spatafora J.W."/>
            <person name="Visel A."/>
            <person name="Grigoriev I.V."/>
        </authorList>
    </citation>
    <scope>NUCLEOTIDE SEQUENCE [LARGE SCALE GENOMIC DNA]</scope>
    <source>
        <strain evidence="9 10">JEL800</strain>
    </source>
</reference>
<dbReference type="Pfam" id="PF11788">
    <property type="entry name" value="MRP-L46"/>
    <property type="match status" value="1"/>
</dbReference>
<keyword evidence="6" id="KW-0687">Ribonucleoprotein</keyword>
<evidence type="ECO:0000256" key="7">
    <source>
        <dbReference type="ARBA" id="ARBA00035190"/>
    </source>
</evidence>
<name>A0A1Y2CYZ4_9FUNG</name>
<evidence type="ECO:0000256" key="6">
    <source>
        <dbReference type="ARBA" id="ARBA00023274"/>
    </source>
</evidence>
<keyword evidence="3" id="KW-0809">Transit peptide</keyword>
<dbReference type="AlphaFoldDB" id="A0A1Y2CYZ4"/>
<dbReference type="InterPro" id="IPR040008">
    <property type="entry name" value="Ribosomal_mL46"/>
</dbReference>
<dbReference type="Proteomes" id="UP000193642">
    <property type="component" value="Unassembled WGS sequence"/>
</dbReference>
<sequence>MLPSVAVLLTRNPVTLRPLSAFETAYLQYRDTLALKASNTKQFSHDHFFKKGSILQQKWLALHNSLAHSSPASPSISSKQVEDEFIAAVAAINETVEKFSAKDADVKSLDRKLADPVFLVVKSKSTGKWSLPGSFQQIKQGELLHEAAKRSIEESCGTKMETWAVGKIPIGHVAKSEKDKTFIMKQLILSGQVDLNPSVVSEHAWLTKEEMKEKLGKEDFEAIQDVI</sequence>
<evidence type="ECO:0000259" key="8">
    <source>
        <dbReference type="Pfam" id="PF11788"/>
    </source>
</evidence>
<comment type="similarity">
    <text evidence="2">Belongs to the mitochondrion-specific ribosomal protein mL46 family.</text>
</comment>
<dbReference type="PANTHER" id="PTHR13124">
    <property type="entry name" value="39S RIBOSOMAL PROTEIN L46, MITOCHONDRIAL PRECURSOR-RELATED"/>
    <property type="match status" value="1"/>
</dbReference>
<evidence type="ECO:0000313" key="10">
    <source>
        <dbReference type="Proteomes" id="UP000193642"/>
    </source>
</evidence>
<comment type="subcellular location">
    <subcellularLocation>
        <location evidence="1">Mitochondrion</location>
    </subcellularLocation>
</comment>
<evidence type="ECO:0000256" key="1">
    <source>
        <dbReference type="ARBA" id="ARBA00004173"/>
    </source>
</evidence>
<keyword evidence="4" id="KW-0689">Ribosomal protein</keyword>
<feature type="domain" description="Large ribosomal subunit protein mL46 N-terminal" evidence="8">
    <location>
        <begin position="4"/>
        <end position="74"/>
    </location>
</feature>
<evidence type="ECO:0000256" key="5">
    <source>
        <dbReference type="ARBA" id="ARBA00023128"/>
    </source>
</evidence>
<proteinExistence type="inferred from homology"/>